<evidence type="ECO:0000256" key="2">
    <source>
        <dbReference type="ARBA" id="ARBA00006206"/>
    </source>
</evidence>
<dbReference type="OrthoDB" id="9779408at2"/>
<dbReference type="NCBIfam" id="NF008277">
    <property type="entry name" value="PRK11055.1"/>
    <property type="match status" value="1"/>
</dbReference>
<evidence type="ECO:0000256" key="4">
    <source>
        <dbReference type="ARBA" id="ARBA00023277"/>
    </source>
</evidence>
<dbReference type="InterPro" id="IPR015443">
    <property type="entry name" value="Aldose_1-epimerase"/>
</dbReference>
<gene>
    <name evidence="9" type="ORF">FF124_17990</name>
</gene>
<evidence type="ECO:0000256" key="5">
    <source>
        <dbReference type="PIRNR" id="PIRNR005096"/>
    </source>
</evidence>
<feature type="active site" description="Proton acceptor" evidence="6">
    <location>
        <position position="305"/>
    </location>
</feature>
<dbReference type="AlphaFoldDB" id="A0A5C4JLN1"/>
<evidence type="ECO:0000256" key="3">
    <source>
        <dbReference type="ARBA" id="ARBA00023235"/>
    </source>
</evidence>
<dbReference type="EMBL" id="VCLB01000010">
    <property type="protein sequence ID" value="TNB46416.1"/>
    <property type="molecule type" value="Genomic_DNA"/>
</dbReference>
<feature type="binding site" evidence="8">
    <location>
        <begin position="175"/>
        <end position="177"/>
    </location>
    <ligand>
        <name>beta-D-galactose</name>
        <dbReference type="ChEBI" id="CHEBI:27667"/>
    </ligand>
</feature>
<dbReference type="InterPro" id="IPR011013">
    <property type="entry name" value="Gal_mutarotase_sf_dom"/>
</dbReference>
<dbReference type="PANTHER" id="PTHR10091:SF49">
    <property type="entry name" value="ALDOSE 1-EPIMERASE"/>
    <property type="match status" value="1"/>
</dbReference>
<dbReference type="EC" id="5.1.3.3" evidence="5"/>
<dbReference type="InterPro" id="IPR047215">
    <property type="entry name" value="Galactose_mutarotase-like"/>
</dbReference>
<keyword evidence="10" id="KW-1185">Reference proteome</keyword>
<dbReference type="GO" id="GO:0006006">
    <property type="term" value="P:glucose metabolic process"/>
    <property type="evidence" value="ECO:0007669"/>
    <property type="project" value="TreeGrafter"/>
</dbReference>
<evidence type="ECO:0000256" key="6">
    <source>
        <dbReference type="PIRSR" id="PIRSR005096-1"/>
    </source>
</evidence>
<organism evidence="9 10">
    <name type="scientific">Martelella lutilitoris</name>
    <dbReference type="NCBI Taxonomy" id="2583532"/>
    <lineage>
        <taxon>Bacteria</taxon>
        <taxon>Pseudomonadati</taxon>
        <taxon>Pseudomonadota</taxon>
        <taxon>Alphaproteobacteria</taxon>
        <taxon>Hyphomicrobiales</taxon>
        <taxon>Aurantimonadaceae</taxon>
        <taxon>Martelella</taxon>
    </lineage>
</organism>
<name>A0A5C4JLN1_9HYPH</name>
<evidence type="ECO:0000256" key="8">
    <source>
        <dbReference type="PIRSR" id="PIRSR005096-3"/>
    </source>
</evidence>
<evidence type="ECO:0000256" key="7">
    <source>
        <dbReference type="PIRSR" id="PIRSR005096-2"/>
    </source>
</evidence>
<proteinExistence type="inferred from homology"/>
<comment type="similarity">
    <text evidence="2 5">Belongs to the aldose epimerase family.</text>
</comment>
<comment type="caution">
    <text evidence="9">The sequence shown here is derived from an EMBL/GenBank/DDBJ whole genome shotgun (WGS) entry which is preliminary data.</text>
</comment>
<comment type="catalytic activity">
    <reaction evidence="5">
        <text>alpha-D-glucose = beta-D-glucose</text>
        <dbReference type="Rhea" id="RHEA:10264"/>
        <dbReference type="ChEBI" id="CHEBI:15903"/>
        <dbReference type="ChEBI" id="CHEBI:17925"/>
        <dbReference type="EC" id="5.1.3.3"/>
    </reaction>
</comment>
<dbReference type="UniPathway" id="UPA00242"/>
<dbReference type="GO" id="GO:0030246">
    <property type="term" value="F:carbohydrate binding"/>
    <property type="evidence" value="ECO:0007669"/>
    <property type="project" value="InterPro"/>
</dbReference>
<sequence>MGAPQPEAFGQTKDGKTVSRVTITGGGLTAKIINWGAVVQDLRLEGHDHALVLGFDSFEPYPDHSPYFGATPGRSSNRIANGRFSIDGTEYQVDCNENGVTNLHGGSDGIGVSLWEFEEIAEDRVTLKIVDKDGRGGFPGNCEIRAHFRLKPRGVFSIVYEATTDKPTVANMCNHSYFNLGNGTDTLEHTLMIAADHYLPTDERQIPTGEIRSVAGTPFDFRKPHPLKREDENGRQVLFDHNFCLSPGRTEKRPVISAYAPSSKVTMDVLTTEPGVQLYTAFKLDETPEGLNGFPYGPFAGFCLETQVWPDAINQQGFPNAILRPGETLRQETEYVFRKG</sequence>
<evidence type="ECO:0000313" key="10">
    <source>
        <dbReference type="Proteomes" id="UP000307874"/>
    </source>
</evidence>
<dbReference type="SUPFAM" id="SSF74650">
    <property type="entry name" value="Galactose mutarotase-like"/>
    <property type="match status" value="1"/>
</dbReference>
<accession>A0A5C4JLN1</accession>
<evidence type="ECO:0000256" key="1">
    <source>
        <dbReference type="ARBA" id="ARBA00005028"/>
    </source>
</evidence>
<keyword evidence="4 5" id="KW-0119">Carbohydrate metabolism</keyword>
<protein>
    <recommendedName>
        <fullName evidence="5">Aldose 1-epimerase</fullName>
        <ecNumber evidence="5">5.1.3.3</ecNumber>
    </recommendedName>
</protein>
<dbReference type="CDD" id="cd09019">
    <property type="entry name" value="galactose_mutarotase_like"/>
    <property type="match status" value="1"/>
</dbReference>
<dbReference type="Proteomes" id="UP000307874">
    <property type="component" value="Unassembled WGS sequence"/>
</dbReference>
<keyword evidence="3 5" id="KW-0413">Isomerase</keyword>
<dbReference type="PANTHER" id="PTHR10091">
    <property type="entry name" value="ALDOSE-1-EPIMERASE"/>
    <property type="match status" value="1"/>
</dbReference>
<dbReference type="InterPro" id="IPR008183">
    <property type="entry name" value="Aldose_1/G6P_1-epimerase"/>
</dbReference>
<feature type="binding site" evidence="8">
    <location>
        <begin position="77"/>
        <end position="78"/>
    </location>
    <ligand>
        <name>beta-D-galactose</name>
        <dbReference type="ChEBI" id="CHEBI:27667"/>
    </ligand>
</feature>
<evidence type="ECO:0000313" key="9">
    <source>
        <dbReference type="EMBL" id="TNB46416.1"/>
    </source>
</evidence>
<comment type="pathway">
    <text evidence="1 5">Carbohydrate metabolism; hexose metabolism.</text>
</comment>
<dbReference type="RefSeq" id="WP_138749864.1">
    <property type="nucleotide sequence ID" value="NZ_VCLB01000010.1"/>
</dbReference>
<reference evidence="9 10" key="1">
    <citation type="submission" date="2019-06" db="EMBL/GenBank/DDBJ databases">
        <title>Martelella lutilitoris sp. nov., isolated from a tidal mudflat.</title>
        <authorList>
            <person name="Kim Y.-J."/>
        </authorList>
    </citation>
    <scope>NUCLEOTIDE SEQUENCE [LARGE SCALE GENOMIC DNA]</scope>
    <source>
        <strain evidence="9 10">GH2-6</strain>
    </source>
</reference>
<dbReference type="Gene3D" id="2.70.98.10">
    <property type="match status" value="1"/>
</dbReference>
<dbReference type="InterPro" id="IPR014718">
    <property type="entry name" value="GH-type_carb-bd"/>
</dbReference>
<dbReference type="GO" id="GO:0033499">
    <property type="term" value="P:galactose catabolic process via UDP-galactose, Leloir pathway"/>
    <property type="evidence" value="ECO:0007669"/>
    <property type="project" value="TreeGrafter"/>
</dbReference>
<dbReference type="Pfam" id="PF01263">
    <property type="entry name" value="Aldose_epim"/>
    <property type="match status" value="1"/>
</dbReference>
<dbReference type="PIRSF" id="PIRSF005096">
    <property type="entry name" value="GALM"/>
    <property type="match status" value="1"/>
</dbReference>
<dbReference type="GO" id="GO:0004034">
    <property type="term" value="F:aldose 1-epimerase activity"/>
    <property type="evidence" value="ECO:0007669"/>
    <property type="project" value="UniProtKB-EC"/>
</dbReference>
<feature type="binding site" evidence="7">
    <location>
        <position position="240"/>
    </location>
    <ligand>
        <name>beta-D-galactose</name>
        <dbReference type="ChEBI" id="CHEBI:27667"/>
    </ligand>
</feature>
<feature type="active site" description="Proton donor" evidence="6">
    <location>
        <position position="175"/>
    </location>
</feature>